<evidence type="ECO:0000256" key="2">
    <source>
        <dbReference type="ARBA" id="ARBA00022552"/>
    </source>
</evidence>
<dbReference type="NCBIfam" id="TIGR00138">
    <property type="entry name" value="rsmG_gidB"/>
    <property type="match status" value="1"/>
</dbReference>
<gene>
    <name evidence="6 7" type="primary">rsmG</name>
    <name evidence="7" type="ORF">ENO47_00980</name>
</gene>
<dbReference type="GO" id="GO:0005829">
    <property type="term" value="C:cytosol"/>
    <property type="evidence" value="ECO:0007669"/>
    <property type="project" value="TreeGrafter"/>
</dbReference>
<comment type="caution">
    <text evidence="7">The sequence shown here is derived from an EMBL/GenBank/DDBJ whole genome shotgun (WGS) entry which is preliminary data.</text>
</comment>
<keyword evidence="4 6" id="KW-0808">Transferase</keyword>
<dbReference type="SUPFAM" id="SSF53335">
    <property type="entry name" value="S-adenosyl-L-methionine-dependent methyltransferases"/>
    <property type="match status" value="1"/>
</dbReference>
<dbReference type="PANTHER" id="PTHR31760">
    <property type="entry name" value="S-ADENOSYL-L-METHIONINE-DEPENDENT METHYLTRANSFERASES SUPERFAMILY PROTEIN"/>
    <property type="match status" value="1"/>
</dbReference>
<feature type="binding site" evidence="6">
    <location>
        <position position="82"/>
    </location>
    <ligand>
        <name>S-adenosyl-L-methionine</name>
        <dbReference type="ChEBI" id="CHEBI:59789"/>
    </ligand>
</feature>
<evidence type="ECO:0000256" key="1">
    <source>
        <dbReference type="ARBA" id="ARBA00022490"/>
    </source>
</evidence>
<dbReference type="EMBL" id="DSFP01000020">
    <property type="protein sequence ID" value="HEW45235.1"/>
    <property type="molecule type" value="Genomic_DNA"/>
</dbReference>
<keyword evidence="2 6" id="KW-0698">rRNA processing</keyword>
<dbReference type="Pfam" id="PF02527">
    <property type="entry name" value="GidB"/>
    <property type="match status" value="1"/>
</dbReference>
<name>A0A7C2VES0_9AQUI</name>
<dbReference type="InterPro" id="IPR029063">
    <property type="entry name" value="SAM-dependent_MTases_sf"/>
</dbReference>
<evidence type="ECO:0000256" key="4">
    <source>
        <dbReference type="ARBA" id="ARBA00022679"/>
    </source>
</evidence>
<proteinExistence type="inferred from homology"/>
<dbReference type="Gene3D" id="3.40.50.150">
    <property type="entry name" value="Vaccinia Virus protein VP39"/>
    <property type="match status" value="1"/>
</dbReference>
<keyword evidence="3 6" id="KW-0489">Methyltransferase</keyword>
<comment type="subcellular location">
    <subcellularLocation>
        <location evidence="6">Cytoplasm</location>
    </subcellularLocation>
</comment>
<keyword evidence="5 6" id="KW-0949">S-adenosyl-L-methionine</keyword>
<feature type="binding site" evidence="6">
    <location>
        <position position="146"/>
    </location>
    <ligand>
        <name>S-adenosyl-L-methionine</name>
        <dbReference type="ChEBI" id="CHEBI:59789"/>
    </ligand>
</feature>
<sequence length="199" mass="22878">MSPERLIKEIFQRNGFRLSEEQIKSFDVYLKELKRWNKVHNLTAIEEDEEIVIRHFLDSVSVSLCLEEKGIRVDGLSLCDVGSGAGFPGVPLKIYYKDSINLTLIESVAKKCAFLEYIKVKLGLSYRVICKDAQRVEEMFDLVVCRAFGKLKDILPILDRLSKKYILIMKGATVPEGYDYCKIDLPDIKSYILFLAKTR</sequence>
<reference evidence="7" key="1">
    <citation type="journal article" date="2020" name="mSystems">
        <title>Genome- and Community-Level Interaction Insights into Carbon Utilization and Element Cycling Functions of Hydrothermarchaeota in Hydrothermal Sediment.</title>
        <authorList>
            <person name="Zhou Z."/>
            <person name="Liu Y."/>
            <person name="Xu W."/>
            <person name="Pan J."/>
            <person name="Luo Z.H."/>
            <person name="Li M."/>
        </authorList>
    </citation>
    <scope>NUCLEOTIDE SEQUENCE [LARGE SCALE GENOMIC DNA]</scope>
    <source>
        <strain evidence="7">SpSt-132</strain>
    </source>
</reference>
<dbReference type="InterPro" id="IPR003682">
    <property type="entry name" value="rRNA_ssu_MeTfrase_G"/>
</dbReference>
<dbReference type="HAMAP" id="MF_00074">
    <property type="entry name" value="16SrRNA_methyltr_G"/>
    <property type="match status" value="1"/>
</dbReference>
<comment type="similarity">
    <text evidence="6">Belongs to the methyltransferase superfamily. RNA methyltransferase RsmG family.</text>
</comment>
<comment type="caution">
    <text evidence="6">Lacks conserved residue(s) required for the propagation of feature annotation.</text>
</comment>
<dbReference type="GO" id="GO:0070043">
    <property type="term" value="F:rRNA (guanine-N7-)-methyltransferase activity"/>
    <property type="evidence" value="ECO:0007669"/>
    <property type="project" value="UniProtKB-UniRule"/>
</dbReference>
<protein>
    <recommendedName>
        <fullName evidence="6">Ribosomal RNA small subunit methyltransferase G</fullName>
        <ecNumber evidence="6">2.1.1.-</ecNumber>
    </recommendedName>
    <alternativeName>
        <fullName evidence="6">16S rRNA 7-methylguanosine methyltransferase</fullName>
        <shortName evidence="6">16S rRNA m7G methyltransferase</shortName>
    </alternativeName>
</protein>
<evidence type="ECO:0000256" key="5">
    <source>
        <dbReference type="ARBA" id="ARBA00022691"/>
    </source>
</evidence>
<organism evidence="7">
    <name type="scientific">Hydrogenobacter sp</name>
    <dbReference type="NCBI Taxonomy" id="2152829"/>
    <lineage>
        <taxon>Bacteria</taxon>
        <taxon>Pseudomonadati</taxon>
        <taxon>Aquificota</taxon>
        <taxon>Aquificia</taxon>
        <taxon>Aquificales</taxon>
        <taxon>Aquificaceae</taxon>
        <taxon>Hydrogenobacter</taxon>
    </lineage>
</organism>
<dbReference type="AlphaFoldDB" id="A0A7C2VES0"/>
<accession>A0A7C2VES0</accession>
<evidence type="ECO:0000256" key="3">
    <source>
        <dbReference type="ARBA" id="ARBA00022603"/>
    </source>
</evidence>
<evidence type="ECO:0000256" key="6">
    <source>
        <dbReference type="HAMAP-Rule" id="MF_00074"/>
    </source>
</evidence>
<dbReference type="EC" id="2.1.1.-" evidence="6"/>
<evidence type="ECO:0000313" key="7">
    <source>
        <dbReference type="EMBL" id="HEW45235.1"/>
    </source>
</evidence>
<dbReference type="PANTHER" id="PTHR31760:SF0">
    <property type="entry name" value="S-ADENOSYL-L-METHIONINE-DEPENDENT METHYLTRANSFERASES SUPERFAMILY PROTEIN"/>
    <property type="match status" value="1"/>
</dbReference>
<keyword evidence="1 6" id="KW-0963">Cytoplasm</keyword>
<feature type="binding site" evidence="6">
    <location>
        <position position="87"/>
    </location>
    <ligand>
        <name>S-adenosyl-L-methionine</name>
        <dbReference type="ChEBI" id="CHEBI:59789"/>
    </ligand>
</feature>
<dbReference type="PIRSF" id="PIRSF003078">
    <property type="entry name" value="GidB"/>
    <property type="match status" value="1"/>
</dbReference>
<comment type="function">
    <text evidence="6">Specifically methylates the N7 position of a guanine in 16S rRNA.</text>
</comment>
<feature type="binding site" evidence="6">
    <location>
        <begin position="133"/>
        <end position="134"/>
    </location>
    <ligand>
        <name>S-adenosyl-L-methionine</name>
        <dbReference type="ChEBI" id="CHEBI:59789"/>
    </ligand>
</feature>